<proteinExistence type="predicted"/>
<dbReference type="AlphaFoldDB" id="E4WQB4"/>
<dbReference type="InterPro" id="IPR002575">
    <property type="entry name" value="Aminoglycoside_PTrfase"/>
</dbReference>
<accession>E4WQB4</accession>
<dbReference type="Proteomes" id="UP000001307">
    <property type="component" value="Unassembled WGS sequence"/>
</dbReference>
<dbReference type="SUPFAM" id="SSF56112">
    <property type="entry name" value="Protein kinase-like (PK-like)"/>
    <property type="match status" value="1"/>
</dbReference>
<name>E4WQB4_OIKDI</name>
<evidence type="ECO:0000313" key="3">
    <source>
        <dbReference type="Proteomes" id="UP000001307"/>
    </source>
</evidence>
<dbReference type="EMBL" id="FN653015">
    <property type="protein sequence ID" value="CBY20098.1"/>
    <property type="molecule type" value="Genomic_DNA"/>
</dbReference>
<dbReference type="Gene3D" id="3.90.1200.10">
    <property type="match status" value="1"/>
</dbReference>
<reference evidence="2" key="1">
    <citation type="journal article" date="2010" name="Science">
        <title>Plasticity of animal genome architecture unmasked by rapid evolution of a pelagic tunicate.</title>
        <authorList>
            <person name="Denoeud F."/>
            <person name="Henriet S."/>
            <person name="Mungpakdee S."/>
            <person name="Aury J.M."/>
            <person name="Da Silva C."/>
            <person name="Brinkmann H."/>
            <person name="Mikhaleva J."/>
            <person name="Olsen L.C."/>
            <person name="Jubin C."/>
            <person name="Canestro C."/>
            <person name="Bouquet J.M."/>
            <person name="Danks G."/>
            <person name="Poulain J."/>
            <person name="Campsteijn C."/>
            <person name="Adamski M."/>
            <person name="Cross I."/>
            <person name="Yadetie F."/>
            <person name="Muffato M."/>
            <person name="Louis A."/>
            <person name="Butcher S."/>
            <person name="Tsagkogeorga G."/>
            <person name="Konrad A."/>
            <person name="Singh S."/>
            <person name="Jensen M.F."/>
            <person name="Cong E.H."/>
            <person name="Eikeseth-Otteraa H."/>
            <person name="Noel B."/>
            <person name="Anthouard V."/>
            <person name="Porcel B.M."/>
            <person name="Kachouri-Lafond R."/>
            <person name="Nishino A."/>
            <person name="Ugolini M."/>
            <person name="Chourrout P."/>
            <person name="Nishida H."/>
            <person name="Aasland R."/>
            <person name="Huzurbazar S."/>
            <person name="Westhof E."/>
            <person name="Delsuc F."/>
            <person name="Lehrach H."/>
            <person name="Reinhardt R."/>
            <person name="Weissenbach J."/>
            <person name="Roy S.W."/>
            <person name="Artiguenave F."/>
            <person name="Postlethwait J.H."/>
            <person name="Manak J.R."/>
            <person name="Thompson E.M."/>
            <person name="Jaillon O."/>
            <person name="Du Pasquier L."/>
            <person name="Boudinot P."/>
            <person name="Liberles D.A."/>
            <person name="Volff J.N."/>
            <person name="Philippe H."/>
            <person name="Lenhard B."/>
            <person name="Roest Crollius H."/>
            <person name="Wincker P."/>
            <person name="Chourrout D."/>
        </authorList>
    </citation>
    <scope>NUCLEOTIDE SEQUENCE [LARGE SCALE GENOMIC DNA]</scope>
</reference>
<organism evidence="2">
    <name type="scientific">Oikopleura dioica</name>
    <name type="common">Tunicate</name>
    <dbReference type="NCBI Taxonomy" id="34765"/>
    <lineage>
        <taxon>Eukaryota</taxon>
        <taxon>Metazoa</taxon>
        <taxon>Chordata</taxon>
        <taxon>Tunicata</taxon>
        <taxon>Appendicularia</taxon>
        <taxon>Copelata</taxon>
        <taxon>Oikopleuridae</taxon>
        <taxon>Oikopleura</taxon>
    </lineage>
</organism>
<feature type="domain" description="Aminoglycoside phosphotransferase" evidence="1">
    <location>
        <begin position="23"/>
        <end position="92"/>
    </location>
</feature>
<sequence>MTEHGIGDMTTLQEFYDYAVDQAEMAPSPAVFTHSDPHKGNIFKLDNGQYRLLDYDNSNIGPRIWDLIYFWNKLENDQADKDAWFYDYINAYVTEFNANGSPVTITYDQIANEFFCHLPWHLLQTAAFYNVLSEVEPSIKGVDALFLYAMDAILKDPFFPKCASVAEPTGSLYADCEGTQRSNDVTILNSSASSQNFGIALAFILLTIFNL</sequence>
<dbReference type="InParanoid" id="E4WQB4"/>
<keyword evidence="3" id="KW-1185">Reference proteome</keyword>
<evidence type="ECO:0000313" key="2">
    <source>
        <dbReference type="EMBL" id="CBY20098.1"/>
    </source>
</evidence>
<protein>
    <recommendedName>
        <fullName evidence="1">Aminoglycoside phosphotransferase domain-containing protein</fullName>
    </recommendedName>
</protein>
<dbReference type="Pfam" id="PF01636">
    <property type="entry name" value="APH"/>
    <property type="match status" value="1"/>
</dbReference>
<evidence type="ECO:0000259" key="1">
    <source>
        <dbReference type="Pfam" id="PF01636"/>
    </source>
</evidence>
<dbReference type="InterPro" id="IPR011009">
    <property type="entry name" value="Kinase-like_dom_sf"/>
</dbReference>
<gene>
    <name evidence="2" type="ORF">GSOID_T00000081001</name>
</gene>